<dbReference type="OrthoDB" id="9811032at2"/>
<accession>Q07VA1</accession>
<evidence type="ECO:0000313" key="3">
    <source>
        <dbReference type="EMBL" id="ABJ04133.1"/>
    </source>
</evidence>
<reference evidence="3" key="1">
    <citation type="submission" date="2006-09" db="EMBL/GenBank/DDBJ databases">
        <title>Complete sequence of Rhodopseudomonas palustris BisA53.</title>
        <authorList>
            <consortium name="US DOE Joint Genome Institute"/>
            <person name="Copeland A."/>
            <person name="Lucas S."/>
            <person name="Lapidus A."/>
            <person name="Barry K."/>
            <person name="Detter J.C."/>
            <person name="Glavina del Rio T."/>
            <person name="Hammon N."/>
            <person name="Israni S."/>
            <person name="Dalin E."/>
            <person name="Tice H."/>
            <person name="Pitluck S."/>
            <person name="Chain P."/>
            <person name="Malfatti S."/>
            <person name="Shin M."/>
            <person name="Vergez L."/>
            <person name="Schmutz J."/>
            <person name="Larimer F."/>
            <person name="Land M."/>
            <person name="Hauser L."/>
            <person name="Pelletier D.A."/>
            <person name="Kyrpides N."/>
            <person name="Kim E."/>
            <person name="Harwood C.S."/>
            <person name="Oda Y."/>
            <person name="Richardson P."/>
        </authorList>
    </citation>
    <scope>NUCLEOTIDE SEQUENCE [LARGE SCALE GENOMIC DNA]</scope>
    <source>
        <strain evidence="3">BisA53</strain>
    </source>
</reference>
<feature type="compositionally biased region" description="Pro residues" evidence="1">
    <location>
        <begin position="184"/>
        <end position="193"/>
    </location>
</feature>
<gene>
    <name evidence="3" type="ordered locus">RPE_0173</name>
</gene>
<organism evidence="3">
    <name type="scientific">Rhodopseudomonas palustris (strain BisA53)</name>
    <dbReference type="NCBI Taxonomy" id="316055"/>
    <lineage>
        <taxon>Bacteria</taxon>
        <taxon>Pseudomonadati</taxon>
        <taxon>Pseudomonadota</taxon>
        <taxon>Alphaproteobacteria</taxon>
        <taxon>Hyphomicrobiales</taxon>
        <taxon>Nitrobacteraceae</taxon>
        <taxon>Rhodopseudomonas</taxon>
    </lineage>
</organism>
<sequence>MSIIGFPLLLIPLAVCNIVIFMMPGVSFDAPVATVRLLSGTDWSLTIRDLLVSLGALLLLLEVIKAGRPGAKYVTDHLLSLLVFAAAIGEFVMLPPFGISTVFLLAMLALVDFFAGIALRHRRVRRAAVAAPPRPAAPAAATIAPEPDEVVVNQPLPPSSAVAEAPSPEIASPELQPAAEPNRPATPPPHSKT</sequence>
<dbReference type="STRING" id="316055.RPE_0173"/>
<dbReference type="HOGENOM" id="CLU_098924_0_0_5"/>
<keyword evidence="2" id="KW-0472">Membrane</keyword>
<proteinExistence type="predicted"/>
<evidence type="ECO:0000256" key="1">
    <source>
        <dbReference type="SAM" id="MobiDB-lite"/>
    </source>
</evidence>
<feature type="transmembrane region" description="Helical" evidence="2">
    <location>
        <begin position="5"/>
        <end position="23"/>
    </location>
</feature>
<name>Q07VA1_RHOP5</name>
<dbReference type="eggNOG" id="ENOG50331GU">
    <property type="taxonomic scope" value="Bacteria"/>
</dbReference>
<feature type="transmembrane region" description="Helical" evidence="2">
    <location>
        <begin position="43"/>
        <end position="61"/>
    </location>
</feature>
<keyword evidence="2" id="KW-1133">Transmembrane helix</keyword>
<dbReference type="KEGG" id="rpe:RPE_0173"/>
<evidence type="ECO:0008006" key="4">
    <source>
        <dbReference type="Google" id="ProtNLM"/>
    </source>
</evidence>
<feature type="transmembrane region" description="Helical" evidence="2">
    <location>
        <begin position="73"/>
        <end position="93"/>
    </location>
</feature>
<keyword evidence="2" id="KW-0812">Transmembrane</keyword>
<feature type="transmembrane region" description="Helical" evidence="2">
    <location>
        <begin position="99"/>
        <end position="119"/>
    </location>
</feature>
<dbReference type="EMBL" id="CP000463">
    <property type="protein sequence ID" value="ABJ04133.1"/>
    <property type="molecule type" value="Genomic_DNA"/>
</dbReference>
<feature type="compositionally biased region" description="Low complexity" evidence="1">
    <location>
        <begin position="159"/>
        <end position="174"/>
    </location>
</feature>
<protein>
    <recommendedName>
        <fullName evidence="4">Transmembrane protein</fullName>
    </recommendedName>
</protein>
<feature type="region of interest" description="Disordered" evidence="1">
    <location>
        <begin position="138"/>
        <end position="193"/>
    </location>
</feature>
<evidence type="ECO:0000256" key="2">
    <source>
        <dbReference type="SAM" id="Phobius"/>
    </source>
</evidence>
<dbReference type="AlphaFoldDB" id="Q07VA1"/>